<dbReference type="InterPro" id="IPR027417">
    <property type="entry name" value="P-loop_NTPase"/>
</dbReference>
<comment type="caution">
    <text evidence="11">The sequence shown here is derived from an EMBL/GenBank/DDBJ whole genome shotgun (WGS) entry which is preliminary data.</text>
</comment>
<dbReference type="Gene3D" id="3.40.50.300">
    <property type="entry name" value="P-loop containing nucleotide triphosphate hydrolases"/>
    <property type="match status" value="2"/>
</dbReference>
<dbReference type="PANTHER" id="PTHR47963">
    <property type="entry name" value="DEAD-BOX ATP-DEPENDENT RNA HELICASE 47, MITOCHONDRIAL"/>
    <property type="match status" value="1"/>
</dbReference>
<proteinExistence type="inferred from homology"/>
<dbReference type="InterPro" id="IPR014014">
    <property type="entry name" value="RNA_helicase_DEAD_Q_motif"/>
</dbReference>
<evidence type="ECO:0000256" key="4">
    <source>
        <dbReference type="ARBA" id="ARBA00022806"/>
    </source>
</evidence>
<protein>
    <recommendedName>
        <fullName evidence="1">RNA helicase</fullName>
        <ecNumber evidence="1">3.6.4.13</ecNumber>
    </recommendedName>
</protein>
<evidence type="ECO:0000256" key="7">
    <source>
        <dbReference type="RuleBase" id="RU000492"/>
    </source>
</evidence>
<dbReference type="GO" id="GO:0016787">
    <property type="term" value="F:hydrolase activity"/>
    <property type="evidence" value="ECO:0007669"/>
    <property type="project" value="UniProtKB-KW"/>
</dbReference>
<dbReference type="EC" id="3.6.4.13" evidence="1"/>
<dbReference type="Pfam" id="PF00270">
    <property type="entry name" value="DEAD"/>
    <property type="match status" value="1"/>
</dbReference>
<comment type="similarity">
    <text evidence="7">Belongs to the DEAD box helicase family.</text>
</comment>
<evidence type="ECO:0000259" key="10">
    <source>
        <dbReference type="PROSITE" id="PS51195"/>
    </source>
</evidence>
<name>A0A1E5T2K4_9BACT</name>
<dbReference type="STRING" id="1563681.BFP71_15820"/>
<dbReference type="SMART" id="SM00487">
    <property type="entry name" value="DEXDc"/>
    <property type="match status" value="1"/>
</dbReference>
<dbReference type="InterPro" id="IPR044742">
    <property type="entry name" value="DEAD/DEAH_RhlB"/>
</dbReference>
<dbReference type="Pfam" id="PF00271">
    <property type="entry name" value="Helicase_C"/>
    <property type="match status" value="1"/>
</dbReference>
<feature type="domain" description="DEAD-box RNA helicase Q" evidence="10">
    <location>
        <begin position="4"/>
        <end position="32"/>
    </location>
</feature>
<evidence type="ECO:0000256" key="5">
    <source>
        <dbReference type="ARBA" id="ARBA00022840"/>
    </source>
</evidence>
<evidence type="ECO:0000256" key="2">
    <source>
        <dbReference type="ARBA" id="ARBA00022741"/>
    </source>
</evidence>
<dbReference type="EMBL" id="MDGQ01000005">
    <property type="protein sequence ID" value="OEK05615.1"/>
    <property type="molecule type" value="Genomic_DNA"/>
</dbReference>
<keyword evidence="5 7" id="KW-0067">ATP-binding</keyword>
<keyword evidence="4 7" id="KW-0347">Helicase</keyword>
<keyword evidence="2 7" id="KW-0547">Nucleotide-binding</keyword>
<evidence type="ECO:0000259" key="8">
    <source>
        <dbReference type="PROSITE" id="PS51192"/>
    </source>
</evidence>
<dbReference type="SMART" id="SM00490">
    <property type="entry name" value="HELICc"/>
    <property type="match status" value="1"/>
</dbReference>
<evidence type="ECO:0000313" key="11">
    <source>
        <dbReference type="EMBL" id="OEK05615.1"/>
    </source>
</evidence>
<dbReference type="GO" id="GO:0005524">
    <property type="term" value="F:ATP binding"/>
    <property type="evidence" value="ECO:0007669"/>
    <property type="project" value="UniProtKB-KW"/>
</dbReference>
<evidence type="ECO:0000256" key="6">
    <source>
        <dbReference type="PROSITE-ProRule" id="PRU00552"/>
    </source>
</evidence>
<dbReference type="PANTHER" id="PTHR47963:SF8">
    <property type="entry name" value="ATP-DEPENDENT RNA HELICASE DEAD"/>
    <property type="match status" value="1"/>
</dbReference>
<gene>
    <name evidence="11" type="ORF">BFP71_15820</name>
</gene>
<keyword evidence="12" id="KW-1185">Reference proteome</keyword>
<dbReference type="OrthoDB" id="9785240at2"/>
<dbReference type="GO" id="GO:0003723">
    <property type="term" value="F:RNA binding"/>
    <property type="evidence" value="ECO:0007669"/>
    <property type="project" value="TreeGrafter"/>
</dbReference>
<feature type="domain" description="Helicase ATP-binding" evidence="8">
    <location>
        <begin position="36"/>
        <end position="207"/>
    </location>
</feature>
<sequence>MLVSEFSKLGISKKLIKGLSELNIVEPTDIQRSAIPILLADGEDFIGQAQTGTGKTAAFGLPLLQKVDASKSEVQGLILAPTRELCQQIAKQLFKFTKYYDKVFVEAVYGGADIGNQIQRLKRPTHIVVATPGRLMDLIKREAVDLSQVKHVVLDEADEMLSMGFKQDMHHILDFVPFEKKIWLFSATISGGIQDIITKFLSKDAQRIEVERSAGVNANISHEYLICQSKDKLPEVLHFLAYHENERGMIFCQTKRAARTLAKQLKAKNLSVDAIEGDMGQRDRDKVMRMFKSEKIDLLVATDIAARGIDVKGLSFVLHYELPQQNEYYTHRSGRTGRAGLKGNSVLFISDREKEHIYELQKALKIKIQPLN</sequence>
<dbReference type="InterPro" id="IPR050547">
    <property type="entry name" value="DEAD_box_RNA_helicases"/>
</dbReference>
<feature type="short sequence motif" description="Q motif" evidence="6">
    <location>
        <begin position="4"/>
        <end position="32"/>
    </location>
</feature>
<dbReference type="InterPro" id="IPR014001">
    <property type="entry name" value="Helicase_ATP-bd"/>
</dbReference>
<dbReference type="AlphaFoldDB" id="A0A1E5T2K4"/>
<dbReference type="InterPro" id="IPR000629">
    <property type="entry name" value="RNA-helicase_DEAD-box_CS"/>
</dbReference>
<accession>A0A1E5T2K4</accession>
<evidence type="ECO:0000256" key="1">
    <source>
        <dbReference type="ARBA" id="ARBA00012552"/>
    </source>
</evidence>
<dbReference type="PROSITE" id="PS51192">
    <property type="entry name" value="HELICASE_ATP_BIND_1"/>
    <property type="match status" value="1"/>
</dbReference>
<dbReference type="Proteomes" id="UP000095552">
    <property type="component" value="Unassembled WGS sequence"/>
</dbReference>
<organism evidence="11 12">
    <name type="scientific">Roseivirga misakiensis</name>
    <dbReference type="NCBI Taxonomy" id="1563681"/>
    <lineage>
        <taxon>Bacteria</taxon>
        <taxon>Pseudomonadati</taxon>
        <taxon>Bacteroidota</taxon>
        <taxon>Cytophagia</taxon>
        <taxon>Cytophagales</taxon>
        <taxon>Roseivirgaceae</taxon>
        <taxon>Roseivirga</taxon>
    </lineage>
</organism>
<dbReference type="InterPro" id="IPR011545">
    <property type="entry name" value="DEAD/DEAH_box_helicase_dom"/>
</dbReference>
<dbReference type="PROSITE" id="PS51195">
    <property type="entry name" value="Q_MOTIF"/>
    <property type="match status" value="1"/>
</dbReference>
<dbReference type="CDD" id="cd00268">
    <property type="entry name" value="DEADc"/>
    <property type="match status" value="1"/>
</dbReference>
<evidence type="ECO:0000313" key="12">
    <source>
        <dbReference type="Proteomes" id="UP000095552"/>
    </source>
</evidence>
<dbReference type="InterPro" id="IPR001650">
    <property type="entry name" value="Helicase_C-like"/>
</dbReference>
<dbReference type="CDD" id="cd18787">
    <property type="entry name" value="SF2_C_DEAD"/>
    <property type="match status" value="1"/>
</dbReference>
<dbReference type="SUPFAM" id="SSF52540">
    <property type="entry name" value="P-loop containing nucleoside triphosphate hydrolases"/>
    <property type="match status" value="1"/>
</dbReference>
<dbReference type="PROSITE" id="PS51194">
    <property type="entry name" value="HELICASE_CTER"/>
    <property type="match status" value="1"/>
</dbReference>
<feature type="domain" description="Helicase C-terminal" evidence="9">
    <location>
        <begin position="232"/>
        <end position="372"/>
    </location>
</feature>
<evidence type="ECO:0000256" key="3">
    <source>
        <dbReference type="ARBA" id="ARBA00022801"/>
    </source>
</evidence>
<keyword evidence="3 7" id="KW-0378">Hydrolase</keyword>
<dbReference type="GO" id="GO:0003724">
    <property type="term" value="F:RNA helicase activity"/>
    <property type="evidence" value="ECO:0007669"/>
    <property type="project" value="UniProtKB-EC"/>
</dbReference>
<dbReference type="PROSITE" id="PS00039">
    <property type="entry name" value="DEAD_ATP_HELICASE"/>
    <property type="match status" value="1"/>
</dbReference>
<evidence type="ECO:0000259" key="9">
    <source>
        <dbReference type="PROSITE" id="PS51194"/>
    </source>
</evidence>
<reference evidence="11 12" key="1">
    <citation type="submission" date="2016-08" db="EMBL/GenBank/DDBJ databases">
        <title>Draft genome of Fabibacter sp. strain SK-8.</title>
        <authorList>
            <person name="Wong S.-K."/>
            <person name="Hamasaki K."/>
            <person name="Yoshizawa S."/>
        </authorList>
    </citation>
    <scope>NUCLEOTIDE SEQUENCE [LARGE SCALE GENOMIC DNA]</scope>
    <source>
        <strain evidence="11 12">SK-8</strain>
    </source>
</reference>